<feature type="transmembrane region" description="Helical" evidence="8">
    <location>
        <begin position="418"/>
        <end position="438"/>
    </location>
</feature>
<dbReference type="AlphaFoldDB" id="A0AAN7DGU6"/>
<organism evidence="10 11">
    <name type="scientific">Mucor velutinosus</name>
    <dbReference type="NCBI Taxonomy" id="708070"/>
    <lineage>
        <taxon>Eukaryota</taxon>
        <taxon>Fungi</taxon>
        <taxon>Fungi incertae sedis</taxon>
        <taxon>Mucoromycota</taxon>
        <taxon>Mucoromycotina</taxon>
        <taxon>Mucoromycetes</taxon>
        <taxon>Mucorales</taxon>
        <taxon>Mucorineae</taxon>
        <taxon>Mucoraceae</taxon>
        <taxon>Mucor</taxon>
    </lineage>
</organism>
<evidence type="ECO:0000313" key="11">
    <source>
        <dbReference type="Proteomes" id="UP001304243"/>
    </source>
</evidence>
<reference evidence="10 11" key="1">
    <citation type="submission" date="2022-11" db="EMBL/GenBank/DDBJ databases">
        <title>Mucor velutinosus strain NIH1002 WGS.</title>
        <authorList>
            <person name="Subramanian P."/>
            <person name="Mullikin J.C."/>
            <person name="Segre J.A."/>
            <person name="Zelazny A.M."/>
        </authorList>
    </citation>
    <scope>NUCLEOTIDE SEQUENCE [LARGE SCALE GENOMIC DNA]</scope>
    <source>
        <strain evidence="10 11">NIH1002</strain>
    </source>
</reference>
<evidence type="ECO:0000256" key="1">
    <source>
        <dbReference type="ARBA" id="ARBA00004141"/>
    </source>
</evidence>
<keyword evidence="10" id="KW-0648">Protein biosynthesis</keyword>
<feature type="domain" description="Wax synthase" evidence="9">
    <location>
        <begin position="206"/>
        <end position="242"/>
    </location>
</feature>
<name>A0AAN7DGU6_9FUNG</name>
<dbReference type="GO" id="GO:0006629">
    <property type="term" value="P:lipid metabolic process"/>
    <property type="evidence" value="ECO:0007669"/>
    <property type="project" value="InterPro"/>
</dbReference>
<feature type="transmembrane region" description="Helical" evidence="8">
    <location>
        <begin position="62"/>
        <end position="89"/>
    </location>
</feature>
<sequence>MFVDYTKPPFIDITLPPAIIIPAYALISLYVVVCAVDFFLLRNERHFASIISPKQLRIAMAVIHILIPMVFITSYPPANVLLAATPWFLASYSAHMPTDQLTIKRYVYTIFKITIDDDANQPPSNTKVRVKGAAKMALGVFKIAFMHLMIDPLLPRHPDYALEYPWYSAASMMYTVLFGVKAYCMLGIVDVFMGMEQLLFAWNMVTVFNSPIIAYSPRDFWSRRWNRVVRNLLHAQVFKPKSTATADGSKSDTASTVVALKKEEAPKQKRGTKKAIQKTITTSITTTTTTTTKRMTRAAAKAAAKAQVMEAEIRTQAGINVESSTTDDEEEDKKDHDVMVAHDGSAKQQLPKESFWTTRHGRGLLAFIISGIFHELIIMSACRHITLENLLFFSLQGAAVMLEVELRQGKLKQEPTGIVRVGCVALQLIFMSITGRLFTGPFLRYHFFPENLFV</sequence>
<evidence type="ECO:0000256" key="2">
    <source>
        <dbReference type="ARBA" id="ARBA00005179"/>
    </source>
</evidence>
<keyword evidence="4" id="KW-0808">Transferase</keyword>
<keyword evidence="10" id="KW-0396">Initiation factor</keyword>
<comment type="subcellular location">
    <subcellularLocation>
        <location evidence="1">Membrane</location>
        <topology evidence="1">Multi-pass membrane protein</topology>
    </subcellularLocation>
</comment>
<evidence type="ECO:0000256" key="7">
    <source>
        <dbReference type="ARBA" id="ARBA00023136"/>
    </source>
</evidence>
<dbReference type="Proteomes" id="UP001304243">
    <property type="component" value="Unassembled WGS sequence"/>
</dbReference>
<comment type="pathway">
    <text evidence="2">Secondary metabolite biosynthesis.</text>
</comment>
<feature type="transmembrane region" description="Helical" evidence="8">
    <location>
        <begin position="166"/>
        <end position="193"/>
    </location>
</feature>
<protein>
    <submittedName>
        <fullName evidence="10">Translation initiation factor eIF-2B subunit gamma</fullName>
    </submittedName>
</protein>
<gene>
    <name evidence="10" type="primary">GCD1</name>
    <name evidence="10" type="ORF">ATC70_000564</name>
</gene>
<evidence type="ECO:0000259" key="9">
    <source>
        <dbReference type="Pfam" id="PF13813"/>
    </source>
</evidence>
<dbReference type="GeneID" id="89944266"/>
<dbReference type="RefSeq" id="XP_064683898.1">
    <property type="nucleotide sequence ID" value="XM_064819978.1"/>
</dbReference>
<evidence type="ECO:0000256" key="5">
    <source>
        <dbReference type="ARBA" id="ARBA00022692"/>
    </source>
</evidence>
<comment type="similarity">
    <text evidence="3">Belongs to the wax synthase family.</text>
</comment>
<dbReference type="GO" id="GO:0003743">
    <property type="term" value="F:translation initiation factor activity"/>
    <property type="evidence" value="ECO:0007669"/>
    <property type="project" value="UniProtKB-KW"/>
</dbReference>
<evidence type="ECO:0000256" key="8">
    <source>
        <dbReference type="SAM" id="Phobius"/>
    </source>
</evidence>
<keyword evidence="7 8" id="KW-0472">Membrane</keyword>
<keyword evidence="6 8" id="KW-1133">Transmembrane helix</keyword>
<dbReference type="InterPro" id="IPR032805">
    <property type="entry name" value="Wax_synthase_dom"/>
</dbReference>
<dbReference type="InterPro" id="IPR044851">
    <property type="entry name" value="Wax_synthase"/>
</dbReference>
<dbReference type="GO" id="GO:0008374">
    <property type="term" value="F:O-acyltransferase activity"/>
    <property type="evidence" value="ECO:0007669"/>
    <property type="project" value="InterPro"/>
</dbReference>
<proteinExistence type="inferred from homology"/>
<comment type="caution">
    <text evidence="10">The sequence shown here is derived from an EMBL/GenBank/DDBJ whole genome shotgun (WGS) entry which is preliminary data.</text>
</comment>
<dbReference type="GO" id="GO:0016020">
    <property type="term" value="C:membrane"/>
    <property type="evidence" value="ECO:0007669"/>
    <property type="project" value="UniProtKB-SubCell"/>
</dbReference>
<accession>A0AAN7DGU6</accession>
<dbReference type="PANTHER" id="PTHR31595">
    <property type="entry name" value="LONG-CHAIN-ALCOHOL O-FATTY-ACYLTRANSFERASE 3-RELATED"/>
    <property type="match status" value="1"/>
</dbReference>
<feature type="transmembrane region" description="Helical" evidence="8">
    <location>
        <begin position="20"/>
        <end position="41"/>
    </location>
</feature>
<evidence type="ECO:0000313" key="10">
    <source>
        <dbReference type="EMBL" id="KAK4517232.1"/>
    </source>
</evidence>
<evidence type="ECO:0000256" key="3">
    <source>
        <dbReference type="ARBA" id="ARBA00007282"/>
    </source>
</evidence>
<evidence type="ECO:0000256" key="4">
    <source>
        <dbReference type="ARBA" id="ARBA00022679"/>
    </source>
</evidence>
<evidence type="ECO:0000256" key="6">
    <source>
        <dbReference type="ARBA" id="ARBA00022989"/>
    </source>
</evidence>
<dbReference type="Pfam" id="PF13813">
    <property type="entry name" value="MBOAT_2"/>
    <property type="match status" value="1"/>
</dbReference>
<dbReference type="PANTHER" id="PTHR31595:SF57">
    <property type="entry name" value="OS04G0481900 PROTEIN"/>
    <property type="match status" value="1"/>
</dbReference>
<dbReference type="EMBL" id="JASEJX010000013">
    <property type="protein sequence ID" value="KAK4517232.1"/>
    <property type="molecule type" value="Genomic_DNA"/>
</dbReference>
<keyword evidence="11" id="KW-1185">Reference proteome</keyword>
<keyword evidence="5 8" id="KW-0812">Transmembrane</keyword>